<evidence type="ECO:0008006" key="5">
    <source>
        <dbReference type="Google" id="ProtNLM"/>
    </source>
</evidence>
<dbReference type="AlphaFoldDB" id="A0AAV5WJ60"/>
<comment type="caution">
    <text evidence="3">The sequence shown here is derived from an EMBL/GenBank/DDBJ whole genome shotgun (WGS) entry which is preliminary data.</text>
</comment>
<proteinExistence type="predicted"/>
<dbReference type="Proteomes" id="UP001432322">
    <property type="component" value="Unassembled WGS sequence"/>
</dbReference>
<sequence length="181" mass="20864">VVGGMMRPSLFFFSLLLLQLLQLSYVLQVADATKETLYKPPYDHAEADINPLYQFRSEIFFHDPNHVNGQIRDRGCQESCMRHCYCTYGHACRRSCIAHCDRGPYVGGSRDPYIHNRSKRETKKEEGPKLPSIDDLQNEELPYLEGFDYNEKDVLTRKPGRPVWNPAEALAKKTARAIDKK</sequence>
<evidence type="ECO:0000313" key="3">
    <source>
        <dbReference type="EMBL" id="GMT30595.1"/>
    </source>
</evidence>
<protein>
    <recommendedName>
        <fullName evidence="5">Secreted protein</fullName>
    </recommendedName>
</protein>
<keyword evidence="2" id="KW-0732">Signal</keyword>
<evidence type="ECO:0000256" key="2">
    <source>
        <dbReference type="SAM" id="SignalP"/>
    </source>
</evidence>
<keyword evidence="4" id="KW-1185">Reference proteome</keyword>
<name>A0AAV5WJ60_9BILA</name>
<feature type="non-terminal residue" evidence="3">
    <location>
        <position position="181"/>
    </location>
</feature>
<evidence type="ECO:0000313" key="4">
    <source>
        <dbReference type="Proteomes" id="UP001432322"/>
    </source>
</evidence>
<feature type="non-terminal residue" evidence="3">
    <location>
        <position position="1"/>
    </location>
</feature>
<feature type="region of interest" description="Disordered" evidence="1">
    <location>
        <begin position="111"/>
        <end position="137"/>
    </location>
</feature>
<feature type="signal peptide" evidence="2">
    <location>
        <begin position="1"/>
        <end position="32"/>
    </location>
</feature>
<feature type="chain" id="PRO_5043686221" description="Secreted protein" evidence="2">
    <location>
        <begin position="33"/>
        <end position="181"/>
    </location>
</feature>
<evidence type="ECO:0000256" key="1">
    <source>
        <dbReference type="SAM" id="MobiDB-lite"/>
    </source>
</evidence>
<organism evidence="3 4">
    <name type="scientific">Pristionchus fissidentatus</name>
    <dbReference type="NCBI Taxonomy" id="1538716"/>
    <lineage>
        <taxon>Eukaryota</taxon>
        <taxon>Metazoa</taxon>
        <taxon>Ecdysozoa</taxon>
        <taxon>Nematoda</taxon>
        <taxon>Chromadorea</taxon>
        <taxon>Rhabditida</taxon>
        <taxon>Rhabditina</taxon>
        <taxon>Diplogasteromorpha</taxon>
        <taxon>Diplogasteroidea</taxon>
        <taxon>Neodiplogasteridae</taxon>
        <taxon>Pristionchus</taxon>
    </lineage>
</organism>
<dbReference type="EMBL" id="BTSY01000005">
    <property type="protein sequence ID" value="GMT30595.1"/>
    <property type="molecule type" value="Genomic_DNA"/>
</dbReference>
<reference evidence="3" key="1">
    <citation type="submission" date="2023-10" db="EMBL/GenBank/DDBJ databases">
        <title>Genome assembly of Pristionchus species.</title>
        <authorList>
            <person name="Yoshida K."/>
            <person name="Sommer R.J."/>
        </authorList>
    </citation>
    <scope>NUCLEOTIDE SEQUENCE</scope>
    <source>
        <strain evidence="3">RS5133</strain>
    </source>
</reference>
<gene>
    <name evidence="3" type="ORF">PFISCL1PPCAC_21892</name>
</gene>
<accession>A0AAV5WJ60</accession>